<dbReference type="PANTHER" id="PTHR32114:SF2">
    <property type="entry name" value="ABC TRANSPORTER ABCH.3"/>
    <property type="match status" value="1"/>
</dbReference>
<feature type="coiled-coil region" evidence="3">
    <location>
        <begin position="613"/>
        <end position="691"/>
    </location>
</feature>
<evidence type="ECO:0000313" key="6">
    <source>
        <dbReference type="Proteomes" id="UP000006565"/>
    </source>
</evidence>
<feature type="coiled-coil region" evidence="3">
    <location>
        <begin position="730"/>
        <end position="774"/>
    </location>
</feature>
<feature type="coiled-coil region" evidence="3">
    <location>
        <begin position="204"/>
        <end position="245"/>
    </location>
</feature>
<comment type="similarity">
    <text evidence="2">Belongs to the Sph1/Sph2 family.</text>
</comment>
<accession>E1RKE5</accession>
<organism evidence="5 6">
    <name type="scientific">Methanolacinia petrolearia (strain DSM 11571 / OCM 486 / SEBR 4847)</name>
    <name type="common">Methanoplanus petrolearius</name>
    <dbReference type="NCBI Taxonomy" id="679926"/>
    <lineage>
        <taxon>Archaea</taxon>
        <taxon>Methanobacteriati</taxon>
        <taxon>Methanobacteriota</taxon>
        <taxon>Stenosarchaea group</taxon>
        <taxon>Methanomicrobia</taxon>
        <taxon>Methanomicrobiales</taxon>
        <taxon>Methanomicrobiaceae</taxon>
        <taxon>Methanolacinia</taxon>
    </lineage>
</organism>
<keyword evidence="6" id="KW-1185">Reference proteome</keyword>
<dbReference type="Proteomes" id="UP000006565">
    <property type="component" value="Chromosome"/>
</dbReference>
<dbReference type="EMBL" id="CP002117">
    <property type="protein sequence ID" value="ADN35798.1"/>
    <property type="molecule type" value="Genomic_DNA"/>
</dbReference>
<feature type="domain" description="Rad50/SbcC-type AAA" evidence="4">
    <location>
        <begin position="5"/>
        <end position="238"/>
    </location>
</feature>
<dbReference type="SUPFAM" id="SSF52540">
    <property type="entry name" value="P-loop containing nucleoside triphosphate hydrolases"/>
    <property type="match status" value="1"/>
</dbReference>
<dbReference type="eggNOG" id="arCOG00368">
    <property type="taxonomic scope" value="Archaea"/>
</dbReference>
<dbReference type="PANTHER" id="PTHR32114">
    <property type="entry name" value="ABC TRANSPORTER ABCH.3"/>
    <property type="match status" value="1"/>
</dbReference>
<gene>
    <name evidence="5" type="ordered locus">Mpet_1031</name>
</gene>
<evidence type="ECO:0000313" key="5">
    <source>
        <dbReference type="EMBL" id="ADN35798.1"/>
    </source>
</evidence>
<dbReference type="AlphaFoldDB" id="E1RKE5"/>
<dbReference type="InterPro" id="IPR027417">
    <property type="entry name" value="P-loop_NTPase"/>
</dbReference>
<dbReference type="Pfam" id="PF13476">
    <property type="entry name" value="AAA_23"/>
    <property type="match status" value="1"/>
</dbReference>
<dbReference type="KEGG" id="mpi:Mpet_1031"/>
<sequence>MILERIEFKNFKRYSDETINFNDGITGIIGNNGSGKSTIVQGILFALYGVRAGIEGDFINSSGSNSKDKCSVSLDFQKDGNNYTITRWYRKTPSTTQHEAQIKINGGLLADGVSQVEAEIERIVGMAASDFKNTIYAGQKDLSSLLDDSPAERQKWFMKMLGIDFLKKEADAKIKTLIDECKTSMAGLGSYLEEKEKENLPGRIDAAAAEMKQAETDLKKTFMEIKDLEGEETELKKTADSLSEKWNKYRELEKDIGLIWEANRQKSDYRSAFGKKLAEYEKMLPVFEKPAASEENYRIVKSEYNEYKEKEKAHSKISSLIETLEYKLNFERSGLDEINRKIKSLSADKKRHDEILPEISRRNELLEEYDRLKKCEEEFRRLEGKRIGVREQLKHYTKQAESLRNEIERAEERLKVIGYSGELDLKIEELEAAEKRLSKESIELTEFVKTLDRERKKLSKELEEITALGEDGECPTCKRRLGDQYMILEESLKTTIELNENECSGLKNKILKIQAEYEKAIHKLDKLKSVKREAIGIISVLEANKKKRQELYLKVEETIGDESRLNEDISKISFSDSAIREMEGSIKSLEGIFYEFRDIEMRLKEEQSLSSCKADTEGRISNISRNIENENKKLSELGFDPEKYKRLETAFEEAEALHQRYLELKPKIDQIPSLKDEIRSLEEEMNLNSKKISTTEATLKSMEISDEMVKSALLNVEDCRKRINGKKIEAGELESSIKYLKKEIERLEKETADIEERKKRYSELQERMVVLEKTRGLMKEYIVYLLNVIRAKIEGEVGQVLSEITGGRYENVLIDENFDILVNDLGENFPARRFSGGEQDDIAIALRIALSRYLADMHHMNGGTFMIFDEIFGSQDEERRNNLISALRTQESHFPQIFLISHIGDIQGEFSTSLLVKIKDDWSSEVIEVSD</sequence>
<evidence type="ECO:0000256" key="1">
    <source>
        <dbReference type="ARBA" id="ARBA00023054"/>
    </source>
</evidence>
<dbReference type="InterPro" id="IPR038729">
    <property type="entry name" value="Rad50/SbcC_AAA"/>
</dbReference>
<protein>
    <submittedName>
        <fullName evidence="5">SMC domain protein</fullName>
    </submittedName>
</protein>
<name>E1RKE5_METP4</name>
<evidence type="ECO:0000256" key="2">
    <source>
        <dbReference type="ARBA" id="ARBA00049666"/>
    </source>
</evidence>
<dbReference type="SUPFAM" id="SSF75712">
    <property type="entry name" value="Rad50 coiled-coil Zn hook"/>
    <property type="match status" value="1"/>
</dbReference>
<dbReference type="STRING" id="679926.Mpet_1031"/>
<dbReference type="OrthoDB" id="25344at2157"/>
<dbReference type="HOGENOM" id="CLU_004785_0_0_2"/>
<feature type="coiled-coil region" evidence="3">
    <location>
        <begin position="496"/>
        <end position="530"/>
    </location>
</feature>
<evidence type="ECO:0000256" key="3">
    <source>
        <dbReference type="SAM" id="Coils"/>
    </source>
</evidence>
<dbReference type="Gene3D" id="3.40.50.300">
    <property type="entry name" value="P-loop containing nucleotide triphosphate hydrolases"/>
    <property type="match status" value="2"/>
</dbReference>
<keyword evidence="1 3" id="KW-0175">Coiled coil</keyword>
<dbReference type="RefSeq" id="WP_013328976.1">
    <property type="nucleotide sequence ID" value="NC_014507.1"/>
</dbReference>
<evidence type="ECO:0000259" key="4">
    <source>
        <dbReference type="Pfam" id="PF13476"/>
    </source>
</evidence>
<dbReference type="GeneID" id="9743495"/>
<feature type="coiled-coil region" evidence="3">
    <location>
        <begin position="335"/>
        <end position="468"/>
    </location>
</feature>
<reference evidence="5 6" key="1">
    <citation type="journal article" date="2010" name="Stand. Genomic Sci.">
        <title>Complete genome sequence of Methanoplanus petrolearius type strain (SEBR 4847).</title>
        <authorList>
            <person name="Brambilla E."/>
            <person name="Djao O.D."/>
            <person name="Daligault H."/>
            <person name="Lapidus A."/>
            <person name="Lucas S."/>
            <person name="Hammon N."/>
            <person name="Nolan M."/>
            <person name="Tice H."/>
            <person name="Cheng J.F."/>
            <person name="Han C."/>
            <person name="Tapia R."/>
            <person name="Goodwin L."/>
            <person name="Pitluck S."/>
            <person name="Liolios K."/>
            <person name="Ivanova N."/>
            <person name="Mavromatis K."/>
            <person name="Mikhailova N."/>
            <person name="Pati A."/>
            <person name="Chen A."/>
            <person name="Palaniappan K."/>
            <person name="Land M."/>
            <person name="Hauser L."/>
            <person name="Chang Y.J."/>
            <person name="Jeffries C.D."/>
            <person name="Rohde M."/>
            <person name="Spring S."/>
            <person name="Sikorski J."/>
            <person name="Goker M."/>
            <person name="Woyke T."/>
            <person name="Bristow J."/>
            <person name="Eisen J.A."/>
            <person name="Markowitz V."/>
            <person name="Hugenholtz P."/>
            <person name="Kyrpides N.C."/>
            <person name="Klenk H.P."/>
        </authorList>
    </citation>
    <scope>NUCLEOTIDE SEQUENCE [LARGE SCALE GENOMIC DNA]</scope>
    <source>
        <strain evidence="6">DSM 11571 / OCM 486 / SEBR 4847</strain>
    </source>
</reference>
<proteinExistence type="inferred from homology"/>